<keyword evidence="2" id="KW-1185">Reference proteome</keyword>
<comment type="caution">
    <text evidence="1">The sequence shown here is derived from an EMBL/GenBank/DDBJ whole genome shotgun (WGS) entry which is preliminary data.</text>
</comment>
<feature type="non-terminal residue" evidence="1">
    <location>
        <position position="280"/>
    </location>
</feature>
<proteinExistence type="predicted"/>
<gene>
    <name evidence="1" type="ORF">EGW08_019700</name>
</gene>
<dbReference type="Proteomes" id="UP000271974">
    <property type="component" value="Unassembled WGS sequence"/>
</dbReference>
<reference evidence="1 2" key="1">
    <citation type="submission" date="2019-01" db="EMBL/GenBank/DDBJ databases">
        <title>A draft genome assembly of the solar-powered sea slug Elysia chlorotica.</title>
        <authorList>
            <person name="Cai H."/>
            <person name="Li Q."/>
            <person name="Fang X."/>
            <person name="Li J."/>
            <person name="Curtis N.E."/>
            <person name="Altenburger A."/>
            <person name="Shibata T."/>
            <person name="Feng M."/>
            <person name="Maeda T."/>
            <person name="Schwartz J.A."/>
            <person name="Shigenobu S."/>
            <person name="Lundholm N."/>
            <person name="Nishiyama T."/>
            <person name="Yang H."/>
            <person name="Hasebe M."/>
            <person name="Li S."/>
            <person name="Pierce S.K."/>
            <person name="Wang J."/>
        </authorList>
    </citation>
    <scope>NUCLEOTIDE SEQUENCE [LARGE SCALE GENOMIC DNA]</scope>
    <source>
        <strain evidence="1">EC2010</strain>
        <tissue evidence="1">Whole organism of an adult</tissue>
    </source>
</reference>
<organism evidence="1 2">
    <name type="scientific">Elysia chlorotica</name>
    <name type="common">Eastern emerald elysia</name>
    <name type="synonym">Sea slug</name>
    <dbReference type="NCBI Taxonomy" id="188477"/>
    <lineage>
        <taxon>Eukaryota</taxon>
        <taxon>Metazoa</taxon>
        <taxon>Spiralia</taxon>
        <taxon>Lophotrochozoa</taxon>
        <taxon>Mollusca</taxon>
        <taxon>Gastropoda</taxon>
        <taxon>Heterobranchia</taxon>
        <taxon>Euthyneura</taxon>
        <taxon>Panpulmonata</taxon>
        <taxon>Sacoglossa</taxon>
        <taxon>Placobranchoidea</taxon>
        <taxon>Plakobranchidae</taxon>
        <taxon>Elysia</taxon>
    </lineage>
</organism>
<dbReference type="EMBL" id="RQTK01001056">
    <property type="protein sequence ID" value="RUS72533.1"/>
    <property type="molecule type" value="Genomic_DNA"/>
</dbReference>
<protein>
    <submittedName>
        <fullName evidence="1">Uncharacterized protein</fullName>
    </submittedName>
</protein>
<name>A0A3S1B5J7_ELYCH</name>
<dbReference type="AlphaFoldDB" id="A0A3S1B5J7"/>
<accession>A0A3S1B5J7</accession>
<feature type="non-terminal residue" evidence="1">
    <location>
        <position position="1"/>
    </location>
</feature>
<evidence type="ECO:0000313" key="2">
    <source>
        <dbReference type="Proteomes" id="UP000271974"/>
    </source>
</evidence>
<sequence>FGRVTLVPGLDHQLNALARAGLDGAGEVDGARHRVDVEELEVLQGLHGRESVQQVPIGASVGVCGGHLAKTRDQDANCKVSHRLLGNGRPVYRLLKHREVVIDVRDSNLYRQRAIQSTVVTKYYLVRLGLLPIDDRVESQEDVSCVEHRLLRVELKHGRAVQELVAAHAVPGPGVPVERGGQRESPTRVRLLREEQLEARLGELRGVVVDVQDGDGELDQVEEGTEHRAHGDLKLEETLIAEAADHLPVQAFPDADHPLGRLCGEVVGAGVARSKDAEVQ</sequence>
<evidence type="ECO:0000313" key="1">
    <source>
        <dbReference type="EMBL" id="RUS72533.1"/>
    </source>
</evidence>